<dbReference type="AlphaFoldDB" id="F0ZGN5"/>
<keyword evidence="3" id="KW-1185">Reference proteome</keyword>
<protein>
    <submittedName>
        <fullName evidence="2">Uncharacterized protein</fullName>
    </submittedName>
</protein>
<dbReference type="STRING" id="5786.F0ZGN5"/>
<accession>F0ZGN5</accession>
<evidence type="ECO:0000256" key="1">
    <source>
        <dbReference type="SAM" id="MobiDB-lite"/>
    </source>
</evidence>
<dbReference type="Proteomes" id="UP000001064">
    <property type="component" value="Unassembled WGS sequence"/>
</dbReference>
<feature type="compositionally biased region" description="Low complexity" evidence="1">
    <location>
        <begin position="697"/>
        <end position="707"/>
    </location>
</feature>
<dbReference type="RefSeq" id="XP_003286579.1">
    <property type="nucleotide sequence ID" value="XM_003286531.1"/>
</dbReference>
<dbReference type="KEGG" id="dpp:DICPUDRAFT_150568"/>
<feature type="compositionally biased region" description="Basic residues" evidence="1">
    <location>
        <begin position="456"/>
        <end position="468"/>
    </location>
</feature>
<proteinExistence type="predicted"/>
<dbReference type="GeneID" id="10504012"/>
<dbReference type="VEuPathDB" id="AmoebaDB:DICPUDRAFT_150568"/>
<dbReference type="EMBL" id="GL871014">
    <property type="protein sequence ID" value="EGC36857.1"/>
    <property type="molecule type" value="Genomic_DNA"/>
</dbReference>
<dbReference type="InParanoid" id="F0ZGN5"/>
<dbReference type="eggNOG" id="ENOG502RI7B">
    <property type="taxonomic scope" value="Eukaryota"/>
</dbReference>
<feature type="compositionally biased region" description="Acidic residues" evidence="1">
    <location>
        <begin position="408"/>
        <end position="430"/>
    </location>
</feature>
<organism evidence="2 3">
    <name type="scientific">Dictyostelium purpureum</name>
    <name type="common">Slime mold</name>
    <dbReference type="NCBI Taxonomy" id="5786"/>
    <lineage>
        <taxon>Eukaryota</taxon>
        <taxon>Amoebozoa</taxon>
        <taxon>Evosea</taxon>
        <taxon>Eumycetozoa</taxon>
        <taxon>Dictyostelia</taxon>
        <taxon>Dictyosteliales</taxon>
        <taxon>Dictyosteliaceae</taxon>
        <taxon>Dictyostelium</taxon>
    </lineage>
</organism>
<feature type="region of interest" description="Disordered" evidence="1">
    <location>
        <begin position="406"/>
        <end position="471"/>
    </location>
</feature>
<reference evidence="3" key="1">
    <citation type="journal article" date="2011" name="Genome Biol.">
        <title>Comparative genomics of the social amoebae Dictyostelium discoideum and Dictyostelium purpureum.</title>
        <authorList>
            <consortium name="US DOE Joint Genome Institute (JGI-PGF)"/>
            <person name="Sucgang R."/>
            <person name="Kuo A."/>
            <person name="Tian X."/>
            <person name="Salerno W."/>
            <person name="Parikh A."/>
            <person name="Feasley C.L."/>
            <person name="Dalin E."/>
            <person name="Tu H."/>
            <person name="Huang E."/>
            <person name="Barry K."/>
            <person name="Lindquist E."/>
            <person name="Shapiro H."/>
            <person name="Bruce D."/>
            <person name="Schmutz J."/>
            <person name="Salamov A."/>
            <person name="Fey P."/>
            <person name="Gaudet P."/>
            <person name="Anjard C."/>
            <person name="Babu M.M."/>
            <person name="Basu S."/>
            <person name="Bushmanova Y."/>
            <person name="van der Wel H."/>
            <person name="Katoh-Kurasawa M."/>
            <person name="Dinh C."/>
            <person name="Coutinho P.M."/>
            <person name="Saito T."/>
            <person name="Elias M."/>
            <person name="Schaap P."/>
            <person name="Kay R.R."/>
            <person name="Henrissat B."/>
            <person name="Eichinger L."/>
            <person name="Rivero F."/>
            <person name="Putnam N.H."/>
            <person name="West C.M."/>
            <person name="Loomis W.F."/>
            <person name="Chisholm R.L."/>
            <person name="Shaulsky G."/>
            <person name="Strassmann J.E."/>
            <person name="Queller D.C."/>
            <person name="Kuspa A."/>
            <person name="Grigoriev I.V."/>
        </authorList>
    </citation>
    <scope>NUCLEOTIDE SEQUENCE [LARGE SCALE GENOMIC DNA]</scope>
    <source>
        <strain evidence="3">QSDP1</strain>
    </source>
</reference>
<feature type="compositionally biased region" description="Acidic residues" evidence="1">
    <location>
        <begin position="685"/>
        <end position="696"/>
    </location>
</feature>
<dbReference type="FunCoup" id="F0ZGN5">
    <property type="interactions" value="937"/>
</dbReference>
<evidence type="ECO:0000313" key="2">
    <source>
        <dbReference type="EMBL" id="EGC36857.1"/>
    </source>
</evidence>
<name>F0ZGN5_DICPU</name>
<feature type="region of interest" description="Disordered" evidence="1">
    <location>
        <begin position="682"/>
        <end position="707"/>
    </location>
</feature>
<sequence length="888" mass="102988">MTNESILYFDSTINLLKNEISSLNSTYRSKVKLIKPTDHFGPLPNELTLNEQVDFVEDLFSYLRLTRNSIVNEGNAKSKNFYDQCSHGKHPNCQISLKHPISDHSDYSDHVNPESTNSNIFVYLRGFEEVDNKSPHEIMTKFQRKMKATLNKFTPFNKVNGKSIIEESTSNNDIQNNNQFFSYPHVQYSTTKKLNVLDYDQSIRVLFSNLYFAGLRGIKDPIYSSFNEFKYDYIGDLINKSIINIQLSLQEIKDQIKSDIENSSVPESQIPNIIQASIENQSPEILDPSYFSQNQMVDDLRIPSILLNNNFDLSNILFNNNNSDNNNNDLNETDPDILALDQYIANSNNIDSNHVYDNSNIIYDNNNVIYDNSNIIDDNNNIINDNSNIIYDNNIRDIEIDINMLESIEQDEIGEEETNRDTEEEEEEEPSPPPKRIITRNSARFERYGASQEIKKKTRNSKPTKKSKKYDTSYIEEEEKLIKVKRIEKWKSSDRNINRSKINAKDKVLRQNRNNRYLNLDLNPKPTTEGDSINKKLRKEGLKYHLNFKQYRNSYPPTFIINGISYGPGRDANIENDKEPIQLDRVSKDTFIPVTPILPRLVENQPIGPVSEDPVYNENEIEVTNSILQSNIEMHNIRFEKRKKYLKVQKESEYTLMDLAFDLEAVQPNEIVPITPDLFLVGKDDGDDEDDEDDDSSISGSSCVSGVSKSESVKSYNSNKSLKLDFDLDFDNLTYDPKLKLTLEDITRELTAKNKMPPIDYEETTTHNFVFKPYQRKRLDFYWEILLKNNLFNNDSYRFIAKELDLSFNQVSCALKGRKVKYLKSNDEFRIDSKPISKLSKPEILVEIQKRGGTGSILQPKDLLLDILREQIRNNITKPSKHLYTVWF</sequence>
<evidence type="ECO:0000313" key="3">
    <source>
        <dbReference type="Proteomes" id="UP000001064"/>
    </source>
</evidence>
<gene>
    <name evidence="2" type="ORF">DICPUDRAFT_150568</name>
</gene>